<dbReference type="InterPro" id="IPR024408">
    <property type="entry name" value="Muramidase"/>
</dbReference>
<evidence type="ECO:0000259" key="2">
    <source>
        <dbReference type="Pfam" id="PF11860"/>
    </source>
</evidence>
<name>A0A9X1UYD4_9FLAO</name>
<protein>
    <submittedName>
        <fullName evidence="3">N-acetylmuramidase family protein</fullName>
    </submittedName>
</protein>
<dbReference type="RefSeq" id="WP_240099941.1">
    <property type="nucleotide sequence ID" value="NZ_JAJSON010000025.1"/>
</dbReference>
<dbReference type="SUPFAM" id="SSF47090">
    <property type="entry name" value="PGBD-like"/>
    <property type="match status" value="1"/>
</dbReference>
<comment type="caution">
    <text evidence="3">The sequence shown here is derived from an EMBL/GenBank/DDBJ whole genome shotgun (WGS) entry which is preliminary data.</text>
</comment>
<feature type="domain" description="Peptidoglycan binding-like" evidence="1">
    <location>
        <begin position="10"/>
        <end position="64"/>
    </location>
</feature>
<dbReference type="Proteomes" id="UP001139344">
    <property type="component" value="Unassembled WGS sequence"/>
</dbReference>
<sequence length="274" mass="31646">MQTLRYRSNNNAVYQLKEILIDQGYNLQVSNYFDKDTDEAVKNFQKKNDLVVDGIVGSKTWAVLLSKGPELSRNIDKLLSEKDLIDVAQELGVELPAIKAVNEVESSGAGFLLNGWCKILFEGHIFWRQLHSKGYNPEDFLKEGVEEILHKDWYRDGRYYQGGMKEHYRLQKAAALSMDKEVSDAAHEACSWGSYQIMGFHAIPLGYSSVEHFVSHMNQHEREHLHAFSRFIQKNNLVTHLKSKDWRKFARGYNGSGNVDVYSRKLETAYEKYK</sequence>
<evidence type="ECO:0000313" key="4">
    <source>
        <dbReference type="Proteomes" id="UP001139344"/>
    </source>
</evidence>
<gene>
    <name evidence="3" type="ORF">LU635_13085</name>
</gene>
<organism evidence="3 4">
    <name type="scientific">Christiangramia crocea</name>
    <dbReference type="NCBI Taxonomy" id="2904124"/>
    <lineage>
        <taxon>Bacteria</taxon>
        <taxon>Pseudomonadati</taxon>
        <taxon>Bacteroidota</taxon>
        <taxon>Flavobacteriia</taxon>
        <taxon>Flavobacteriales</taxon>
        <taxon>Flavobacteriaceae</taxon>
        <taxon>Christiangramia</taxon>
    </lineage>
</organism>
<feature type="domain" description="N-acetylmuramidase" evidence="2">
    <location>
        <begin position="94"/>
        <end position="274"/>
    </location>
</feature>
<evidence type="ECO:0000313" key="3">
    <source>
        <dbReference type="EMBL" id="MCG9972575.1"/>
    </source>
</evidence>
<dbReference type="InterPro" id="IPR036365">
    <property type="entry name" value="PGBD-like_sf"/>
</dbReference>
<dbReference type="Pfam" id="PF11860">
    <property type="entry name" value="Muramidase"/>
    <property type="match status" value="1"/>
</dbReference>
<dbReference type="InterPro" id="IPR002477">
    <property type="entry name" value="Peptidoglycan-bd-like"/>
</dbReference>
<dbReference type="Pfam" id="PF01471">
    <property type="entry name" value="PG_binding_1"/>
    <property type="match status" value="1"/>
</dbReference>
<dbReference type="Gene3D" id="1.10.101.10">
    <property type="entry name" value="PGBD-like superfamily/PGBD"/>
    <property type="match status" value="1"/>
</dbReference>
<accession>A0A9X1UYD4</accession>
<dbReference type="AlphaFoldDB" id="A0A9X1UYD4"/>
<keyword evidence="4" id="KW-1185">Reference proteome</keyword>
<reference evidence="3" key="1">
    <citation type="submission" date="2021-12" db="EMBL/GenBank/DDBJ databases">
        <title>Description of Gramella crocea sp. nov., a new bacterium isolated from activated sludge.</title>
        <authorList>
            <person name="Zhang X."/>
        </authorList>
    </citation>
    <scope>NUCLEOTIDE SEQUENCE</scope>
    <source>
        <strain evidence="3">YB25</strain>
    </source>
</reference>
<dbReference type="InterPro" id="IPR036366">
    <property type="entry name" value="PGBDSf"/>
</dbReference>
<proteinExistence type="predicted"/>
<evidence type="ECO:0000259" key="1">
    <source>
        <dbReference type="Pfam" id="PF01471"/>
    </source>
</evidence>
<dbReference type="EMBL" id="JAJSON010000025">
    <property type="protein sequence ID" value="MCG9972575.1"/>
    <property type="molecule type" value="Genomic_DNA"/>
</dbReference>